<dbReference type="RefSeq" id="WP_229991517.1">
    <property type="nucleotide sequence ID" value="NZ_BMSJ01000003.1"/>
</dbReference>
<dbReference type="Proteomes" id="UP000642014">
    <property type="component" value="Unassembled WGS sequence"/>
</dbReference>
<name>A0AAV4KL96_9ACTN</name>
<dbReference type="GeneID" id="95452386"/>
<sequence length="139" mass="14822">MITQGVRVRDRCDACGGTVVRDVGQFFEGGALGWGSEGHCEDCSHGWCEQDSGPVTPEDIRQVLLQAHGAVRLRLSGRTPRAVGVLRALRGTREVSLAAARVQAAQLAGDGLVGTLVEMEILAVHLRRQNIAVDIEPVA</sequence>
<gene>
    <name evidence="1" type="ORF">GCM10010497_23670</name>
</gene>
<protein>
    <submittedName>
        <fullName evidence="1">Uncharacterized protein</fullName>
    </submittedName>
</protein>
<comment type="caution">
    <text evidence="1">The sequence shown here is derived from an EMBL/GenBank/DDBJ whole genome shotgun (WGS) entry which is preliminary data.</text>
</comment>
<proteinExistence type="predicted"/>
<evidence type="ECO:0000313" key="1">
    <source>
        <dbReference type="EMBL" id="GGR20633.1"/>
    </source>
</evidence>
<accession>A0AAV4KL96</accession>
<organism evidence="1 2">
    <name type="scientific">Streptomyces cinereoruber</name>
    <dbReference type="NCBI Taxonomy" id="67260"/>
    <lineage>
        <taxon>Bacteria</taxon>
        <taxon>Bacillati</taxon>
        <taxon>Actinomycetota</taxon>
        <taxon>Actinomycetes</taxon>
        <taxon>Kitasatosporales</taxon>
        <taxon>Streptomycetaceae</taxon>
        <taxon>Streptomyces</taxon>
    </lineage>
</organism>
<reference evidence="1 2" key="1">
    <citation type="journal article" date="2014" name="Int. J. Syst. Evol. Microbiol.">
        <title>Complete genome sequence of Corynebacterium casei LMG S-19264T (=DSM 44701T), isolated from a smear-ripened cheese.</title>
        <authorList>
            <consortium name="US DOE Joint Genome Institute (JGI-PGF)"/>
            <person name="Walter F."/>
            <person name="Albersmeier A."/>
            <person name="Kalinowski J."/>
            <person name="Ruckert C."/>
        </authorList>
    </citation>
    <scope>NUCLEOTIDE SEQUENCE [LARGE SCALE GENOMIC DNA]</scope>
    <source>
        <strain evidence="1 2">JCM 4205</strain>
    </source>
</reference>
<dbReference type="AlphaFoldDB" id="A0AAV4KL96"/>
<dbReference type="EMBL" id="BMSJ01000003">
    <property type="protein sequence ID" value="GGR20633.1"/>
    <property type="molecule type" value="Genomic_DNA"/>
</dbReference>
<evidence type="ECO:0000313" key="2">
    <source>
        <dbReference type="Proteomes" id="UP000642014"/>
    </source>
</evidence>